<dbReference type="AlphaFoldDB" id="A4RS66"/>
<dbReference type="GeneID" id="4999442"/>
<feature type="non-terminal residue" evidence="3">
    <location>
        <position position="1"/>
    </location>
</feature>
<sequence>RRAVTTIAASIAIAGLVACADAKPSKPIARAVKSDVKFIKCEVCEHLADAVTQEYAALREETPEKKLTETMVIEKIEKMCDPSAKEGDWIITKDLQEKGSRLRVVDMGKENYGECGKECKTIVKACEDILGPRDTDVGEFLYTSNAGDLRGALREWLCEEETNSCGGKIPPLPSDRPKGEKFKKRDKKDVEMERLMAGMKGMPGMGGAQMFSRDQMMGGMGMGGDDDDDDDDE</sequence>
<dbReference type="GO" id="GO:0044183">
    <property type="term" value="F:protein folding chaperone"/>
    <property type="evidence" value="ECO:0007669"/>
    <property type="project" value="EnsemblPlants"/>
</dbReference>
<feature type="signal peptide" evidence="2">
    <location>
        <begin position="1"/>
        <end position="22"/>
    </location>
</feature>
<evidence type="ECO:0008006" key="5">
    <source>
        <dbReference type="Google" id="ProtNLM"/>
    </source>
</evidence>
<dbReference type="PANTHER" id="PTHR36058">
    <property type="entry name" value="NUCLEOPHOSMIN"/>
    <property type="match status" value="1"/>
</dbReference>
<evidence type="ECO:0000313" key="4">
    <source>
        <dbReference type="Proteomes" id="UP000001568"/>
    </source>
</evidence>
<organism evidence="3 4">
    <name type="scientific">Ostreococcus lucimarinus (strain CCE9901)</name>
    <dbReference type="NCBI Taxonomy" id="436017"/>
    <lineage>
        <taxon>Eukaryota</taxon>
        <taxon>Viridiplantae</taxon>
        <taxon>Chlorophyta</taxon>
        <taxon>Mamiellophyceae</taxon>
        <taxon>Mamiellales</taxon>
        <taxon>Bathycoccaceae</taxon>
        <taxon>Ostreococcus</taxon>
    </lineage>
</organism>
<feature type="compositionally biased region" description="Acidic residues" evidence="1">
    <location>
        <begin position="224"/>
        <end position="233"/>
    </location>
</feature>
<feature type="region of interest" description="Disordered" evidence="1">
    <location>
        <begin position="167"/>
        <end position="233"/>
    </location>
</feature>
<dbReference type="PANTHER" id="PTHR36058:SF1">
    <property type="entry name" value="NUCLEOPHOSMIN"/>
    <property type="match status" value="1"/>
</dbReference>
<dbReference type="Proteomes" id="UP000001568">
    <property type="component" value="Chromosome 1"/>
</dbReference>
<evidence type="ECO:0000313" key="3">
    <source>
        <dbReference type="EMBL" id="ABO93981.1"/>
    </source>
</evidence>
<dbReference type="OrthoDB" id="202851at2759"/>
<dbReference type="EMBL" id="CP000581">
    <property type="protein sequence ID" value="ABO93981.1"/>
    <property type="molecule type" value="Genomic_DNA"/>
</dbReference>
<dbReference type="GO" id="GO:0009408">
    <property type="term" value="P:response to heat"/>
    <property type="evidence" value="ECO:0007669"/>
    <property type="project" value="EnsemblPlants"/>
</dbReference>
<protein>
    <recommendedName>
        <fullName evidence="5">Saposin B-type domain-containing protein</fullName>
    </recommendedName>
</protein>
<dbReference type="Gramene" id="ABO93981">
    <property type="protein sequence ID" value="ABO93981"/>
    <property type="gene ID" value="OSTLU_6147"/>
</dbReference>
<feature type="non-terminal residue" evidence="3">
    <location>
        <position position="233"/>
    </location>
</feature>
<dbReference type="eggNOG" id="ENOG502QUBV">
    <property type="taxonomic scope" value="Eukaryota"/>
</dbReference>
<keyword evidence="4" id="KW-1185">Reference proteome</keyword>
<dbReference type="HOGENOM" id="CLU_080030_1_0_1"/>
<dbReference type="GO" id="GO:0005783">
    <property type="term" value="C:endoplasmic reticulum"/>
    <property type="evidence" value="ECO:0007669"/>
    <property type="project" value="EnsemblPlants"/>
</dbReference>
<name>A4RS66_OSTLU</name>
<dbReference type="OMA" id="IMKSMEG"/>
<reference evidence="3 4" key="1">
    <citation type="journal article" date="2007" name="Proc. Natl. Acad. Sci. U.S.A.">
        <title>The tiny eukaryote Ostreococcus provides genomic insights into the paradox of plankton speciation.</title>
        <authorList>
            <person name="Palenik B."/>
            <person name="Grimwood J."/>
            <person name="Aerts A."/>
            <person name="Rouze P."/>
            <person name="Salamov A."/>
            <person name="Putnam N."/>
            <person name="Dupont C."/>
            <person name="Jorgensen R."/>
            <person name="Derelle E."/>
            <person name="Rombauts S."/>
            <person name="Zhou K."/>
            <person name="Otillar R."/>
            <person name="Merchant S.S."/>
            <person name="Podell S."/>
            <person name="Gaasterland T."/>
            <person name="Napoli C."/>
            <person name="Gendler K."/>
            <person name="Manuell A."/>
            <person name="Tai V."/>
            <person name="Vallon O."/>
            <person name="Piganeau G."/>
            <person name="Jancek S."/>
            <person name="Heijde M."/>
            <person name="Jabbari K."/>
            <person name="Bowler C."/>
            <person name="Lohr M."/>
            <person name="Robbens S."/>
            <person name="Werner G."/>
            <person name="Dubchak I."/>
            <person name="Pazour G.J."/>
            <person name="Ren Q."/>
            <person name="Paulsen I."/>
            <person name="Delwiche C."/>
            <person name="Schmutz J."/>
            <person name="Rokhsar D."/>
            <person name="Van de Peer Y."/>
            <person name="Moreau H."/>
            <person name="Grigoriev I.V."/>
        </authorList>
    </citation>
    <scope>NUCLEOTIDE SEQUENCE [LARGE SCALE GENOMIC DNA]</scope>
    <source>
        <strain evidence="3 4">CCE9901</strain>
    </source>
</reference>
<evidence type="ECO:0000256" key="2">
    <source>
        <dbReference type="SAM" id="SignalP"/>
    </source>
</evidence>
<accession>A4RS66</accession>
<evidence type="ECO:0000256" key="1">
    <source>
        <dbReference type="SAM" id="MobiDB-lite"/>
    </source>
</evidence>
<feature type="chain" id="PRO_5002671734" description="Saposin B-type domain-containing protein" evidence="2">
    <location>
        <begin position="23"/>
        <end position="233"/>
    </location>
</feature>
<dbReference type="STRING" id="436017.A4RS66"/>
<dbReference type="RefSeq" id="XP_001415689.1">
    <property type="nucleotide sequence ID" value="XM_001415652.1"/>
</dbReference>
<dbReference type="KEGG" id="olu:OSTLU_6147"/>
<proteinExistence type="predicted"/>
<keyword evidence="2" id="KW-0732">Signal</keyword>
<gene>
    <name evidence="3" type="ORF">OSTLU_6147</name>
</gene>